<dbReference type="PROSITE" id="PS50931">
    <property type="entry name" value="HTH_LYSR"/>
    <property type="match status" value="1"/>
</dbReference>
<dbReference type="InterPro" id="IPR005119">
    <property type="entry name" value="LysR_subst-bd"/>
</dbReference>
<dbReference type="GO" id="GO:0003677">
    <property type="term" value="F:DNA binding"/>
    <property type="evidence" value="ECO:0007669"/>
    <property type="project" value="UniProtKB-KW"/>
</dbReference>
<protein>
    <submittedName>
        <fullName evidence="6">DNA-binding transcriptional regulator, LysR family</fullName>
    </submittedName>
</protein>
<evidence type="ECO:0000313" key="6">
    <source>
        <dbReference type="EMBL" id="SDS90853.1"/>
    </source>
</evidence>
<dbReference type="Gene3D" id="3.40.190.290">
    <property type="match status" value="1"/>
</dbReference>
<organism evidence="6 7">
    <name type="scientific">Pseudomonas cedrina</name>
    <dbReference type="NCBI Taxonomy" id="651740"/>
    <lineage>
        <taxon>Bacteria</taxon>
        <taxon>Pseudomonadati</taxon>
        <taxon>Pseudomonadota</taxon>
        <taxon>Gammaproteobacteria</taxon>
        <taxon>Pseudomonadales</taxon>
        <taxon>Pseudomonadaceae</taxon>
        <taxon>Pseudomonas</taxon>
    </lineage>
</organism>
<dbReference type="EMBL" id="LT629753">
    <property type="protein sequence ID" value="SDS90853.1"/>
    <property type="molecule type" value="Genomic_DNA"/>
</dbReference>
<sequence length="312" mass="34597">MGASMDSLTTLNAFVQVAQTHSFVAAGRVLGVTASAVGKSVARLEERLGVRLFHRSTRSVTLTAEGELFLERSRRILLEIEEAEAELSQVSQAPRGRLKVSLPLVGHPFLPVLADFRKAYPDVELDLSFTDRRVDVVEEGYDAVLRSGEAPDSRLSSRLLGEYRMIAVAAPAYLTSRGTPLKARDLAAHSCILFRFPNTGKLQRWSLRQDGVELDLLLPAAMICNNLEARVCFAVQGIGIAYLPDFAIREWLDSGQLVQVLEDCAEHGSFRMMWPSSRHPSPKLRVFIDFLKERLFPDQLSGGTRTDCRPTG</sequence>
<reference evidence="6 7" key="1">
    <citation type="submission" date="2016-10" db="EMBL/GenBank/DDBJ databases">
        <authorList>
            <person name="Varghese N."/>
            <person name="Submissions S."/>
        </authorList>
    </citation>
    <scope>NUCLEOTIDE SEQUENCE [LARGE SCALE GENOMIC DNA]</scope>
    <source>
        <strain evidence="6 7">BS2981</strain>
    </source>
</reference>
<evidence type="ECO:0000313" key="7">
    <source>
        <dbReference type="Proteomes" id="UP000199576"/>
    </source>
</evidence>
<evidence type="ECO:0000256" key="3">
    <source>
        <dbReference type="ARBA" id="ARBA00023125"/>
    </source>
</evidence>
<dbReference type="Proteomes" id="UP000199576">
    <property type="component" value="Chromosome I"/>
</dbReference>
<keyword evidence="3 6" id="KW-0238">DNA-binding</keyword>
<dbReference type="InterPro" id="IPR000847">
    <property type="entry name" value="LysR_HTH_N"/>
</dbReference>
<comment type="similarity">
    <text evidence="1">Belongs to the LysR transcriptional regulatory family.</text>
</comment>
<evidence type="ECO:0000256" key="4">
    <source>
        <dbReference type="ARBA" id="ARBA00023163"/>
    </source>
</evidence>
<dbReference type="InterPro" id="IPR036390">
    <property type="entry name" value="WH_DNA-bd_sf"/>
</dbReference>
<keyword evidence="2" id="KW-0805">Transcription regulation</keyword>
<gene>
    <name evidence="6" type="ORF">SAMN04490182_2728</name>
</gene>
<dbReference type="CDD" id="cd08476">
    <property type="entry name" value="PBP2_CrgA_like_7"/>
    <property type="match status" value="1"/>
</dbReference>
<feature type="domain" description="HTH lysR-type" evidence="5">
    <location>
        <begin position="6"/>
        <end position="63"/>
    </location>
</feature>
<dbReference type="InterPro" id="IPR036388">
    <property type="entry name" value="WH-like_DNA-bd_sf"/>
</dbReference>
<evidence type="ECO:0000256" key="1">
    <source>
        <dbReference type="ARBA" id="ARBA00009437"/>
    </source>
</evidence>
<dbReference type="SUPFAM" id="SSF53850">
    <property type="entry name" value="Periplasmic binding protein-like II"/>
    <property type="match status" value="1"/>
</dbReference>
<dbReference type="Pfam" id="PF03466">
    <property type="entry name" value="LysR_substrate"/>
    <property type="match status" value="1"/>
</dbReference>
<keyword evidence="4" id="KW-0804">Transcription</keyword>
<dbReference type="PANTHER" id="PTHR30537">
    <property type="entry name" value="HTH-TYPE TRANSCRIPTIONAL REGULATOR"/>
    <property type="match status" value="1"/>
</dbReference>
<proteinExistence type="inferred from homology"/>
<name>A0ABY0UMC5_PSECE</name>
<keyword evidence="7" id="KW-1185">Reference proteome</keyword>
<accession>A0ABY0UMC5</accession>
<evidence type="ECO:0000256" key="2">
    <source>
        <dbReference type="ARBA" id="ARBA00023015"/>
    </source>
</evidence>
<dbReference type="Pfam" id="PF00126">
    <property type="entry name" value="HTH_1"/>
    <property type="match status" value="1"/>
</dbReference>
<dbReference type="SUPFAM" id="SSF46785">
    <property type="entry name" value="Winged helix' DNA-binding domain"/>
    <property type="match status" value="1"/>
</dbReference>
<dbReference type="InterPro" id="IPR058163">
    <property type="entry name" value="LysR-type_TF_proteobact-type"/>
</dbReference>
<dbReference type="Gene3D" id="1.10.10.10">
    <property type="entry name" value="Winged helix-like DNA-binding domain superfamily/Winged helix DNA-binding domain"/>
    <property type="match status" value="1"/>
</dbReference>
<evidence type="ECO:0000259" key="5">
    <source>
        <dbReference type="PROSITE" id="PS50931"/>
    </source>
</evidence>
<dbReference type="PANTHER" id="PTHR30537:SF72">
    <property type="entry name" value="LYSR FAMILY TRANSCRIPTIONAL REGULATOR"/>
    <property type="match status" value="1"/>
</dbReference>